<sequence>MKNFFLILGSSILLLASDAAARTDYRMQQQKVSNWVADTNSYASLRLSAVLSAGNGVKVTYTPAGTVLVTQAALNAHVIWYDKDHPTNEQTIPMQKNGQQWEFMLTAPPQAVMLRITPTAGGSEKLKEIVDDNNGDGYLFPVYAAGKPLPFAYYSMSLLMAGRAGLKKDPARELIYLKKEIAVNPAAETLFRSSYFNMLANSPEPDDKVLLLRKLLAWKTSNEDELTLNQRYFQFLGERHAADSLATLLRKRFPNGIFVREEQLEQVKAEKDFVQKNRKFDAFMKQFPEPVAKGAPDYEYTGLYQAMGSAAIENGASPEPYIAKLQGNRDRVVFFAKTARYYQQRQQPEPAMTWARRGVQATDTTASFGEWDAYLTLASLYLAQQQYAAGIPFAATAYAHTKSKEAALLYVNLLVADGKSAAAQALLAYAVKTGKASVQMKAQLKKIYEKAGSAVPYDQYLSSLLPPPDTNLRREWRANMLHETVTGISLKDTSGKTVQLADFKGKIVVLDFWATWCKPCIQSFPAMQQVMQQHPEVVFLFIATFETGDALKKVKQFSREKMFPFRYLLDEPLKGESNYKAFTHFRVPSVPYKVVLDKSGVIRFRSGGFEGNDDALITELNTMLRLLEE</sequence>
<feature type="chain" id="PRO_5011526242" evidence="1">
    <location>
        <begin position="22"/>
        <end position="629"/>
    </location>
</feature>
<evidence type="ECO:0000256" key="1">
    <source>
        <dbReference type="SAM" id="SignalP"/>
    </source>
</evidence>
<keyword evidence="4" id="KW-1185">Reference proteome</keyword>
<dbReference type="InterPro" id="IPR000866">
    <property type="entry name" value="AhpC/TSA"/>
</dbReference>
<reference evidence="4" key="1">
    <citation type="submission" date="2016-10" db="EMBL/GenBank/DDBJ databases">
        <authorList>
            <person name="Varghese N."/>
            <person name="Submissions S."/>
        </authorList>
    </citation>
    <scope>NUCLEOTIDE SEQUENCE [LARGE SCALE GENOMIC DNA]</scope>
    <source>
        <strain evidence="4">DSM 3695</strain>
    </source>
</reference>
<dbReference type="Pfam" id="PF00578">
    <property type="entry name" value="AhpC-TSA"/>
    <property type="match status" value="1"/>
</dbReference>
<feature type="domain" description="Thioredoxin" evidence="2">
    <location>
        <begin position="479"/>
        <end position="629"/>
    </location>
</feature>
<dbReference type="InterPro" id="IPR011990">
    <property type="entry name" value="TPR-like_helical_dom_sf"/>
</dbReference>
<dbReference type="Gene3D" id="1.25.40.10">
    <property type="entry name" value="Tetratricopeptide repeat domain"/>
    <property type="match status" value="1"/>
</dbReference>
<dbReference type="InterPro" id="IPR036249">
    <property type="entry name" value="Thioredoxin-like_sf"/>
</dbReference>
<dbReference type="SUPFAM" id="SSF52833">
    <property type="entry name" value="Thioredoxin-like"/>
    <property type="match status" value="1"/>
</dbReference>
<proteinExistence type="predicted"/>
<dbReference type="InterPro" id="IPR050553">
    <property type="entry name" value="Thioredoxin_ResA/DsbE_sf"/>
</dbReference>
<dbReference type="GO" id="GO:0006950">
    <property type="term" value="P:response to stress"/>
    <property type="evidence" value="ECO:0007669"/>
    <property type="project" value="UniProtKB-ARBA"/>
</dbReference>
<dbReference type="PANTHER" id="PTHR42852:SF17">
    <property type="entry name" value="THIOREDOXIN-LIKE PROTEIN HI_1115"/>
    <property type="match status" value="1"/>
</dbReference>
<dbReference type="OrthoDB" id="634996at2"/>
<keyword evidence="1" id="KW-0732">Signal</keyword>
<evidence type="ECO:0000259" key="2">
    <source>
        <dbReference type="PROSITE" id="PS51352"/>
    </source>
</evidence>
<protein>
    <submittedName>
        <fullName evidence="3">Thiol-disulfide isomerase or thioredoxin</fullName>
    </submittedName>
</protein>
<dbReference type="InterPro" id="IPR013766">
    <property type="entry name" value="Thioredoxin_domain"/>
</dbReference>
<dbReference type="RefSeq" id="WP_089901190.1">
    <property type="nucleotide sequence ID" value="NZ_FOJG01000002.1"/>
</dbReference>
<dbReference type="EMBL" id="FOJG01000002">
    <property type="protein sequence ID" value="SEW53835.1"/>
    <property type="molecule type" value="Genomic_DNA"/>
</dbReference>
<evidence type="ECO:0000313" key="4">
    <source>
        <dbReference type="Proteomes" id="UP000199310"/>
    </source>
</evidence>
<dbReference type="GO" id="GO:0016853">
    <property type="term" value="F:isomerase activity"/>
    <property type="evidence" value="ECO:0007669"/>
    <property type="project" value="UniProtKB-KW"/>
</dbReference>
<accession>A0A1I0SB82</accession>
<dbReference type="STRING" id="29529.SAMN04488122_5708"/>
<dbReference type="GO" id="GO:0016209">
    <property type="term" value="F:antioxidant activity"/>
    <property type="evidence" value="ECO:0007669"/>
    <property type="project" value="InterPro"/>
</dbReference>
<feature type="signal peptide" evidence="1">
    <location>
        <begin position="1"/>
        <end position="21"/>
    </location>
</feature>
<dbReference type="Proteomes" id="UP000199310">
    <property type="component" value="Unassembled WGS sequence"/>
</dbReference>
<dbReference type="CDD" id="cd02966">
    <property type="entry name" value="TlpA_like_family"/>
    <property type="match status" value="1"/>
</dbReference>
<organism evidence="3 4">
    <name type="scientific">Chitinophaga arvensicola</name>
    <dbReference type="NCBI Taxonomy" id="29529"/>
    <lineage>
        <taxon>Bacteria</taxon>
        <taxon>Pseudomonadati</taxon>
        <taxon>Bacteroidota</taxon>
        <taxon>Chitinophagia</taxon>
        <taxon>Chitinophagales</taxon>
        <taxon>Chitinophagaceae</taxon>
        <taxon>Chitinophaga</taxon>
    </lineage>
</organism>
<dbReference type="PANTHER" id="PTHR42852">
    <property type="entry name" value="THIOL:DISULFIDE INTERCHANGE PROTEIN DSBE"/>
    <property type="match status" value="1"/>
</dbReference>
<dbReference type="PROSITE" id="PS51352">
    <property type="entry name" value="THIOREDOXIN_2"/>
    <property type="match status" value="1"/>
</dbReference>
<keyword evidence="3" id="KW-0413">Isomerase</keyword>
<evidence type="ECO:0000313" key="3">
    <source>
        <dbReference type="EMBL" id="SEW53835.1"/>
    </source>
</evidence>
<gene>
    <name evidence="3" type="ORF">SAMN04488122_5708</name>
</gene>
<dbReference type="AlphaFoldDB" id="A0A1I0SB82"/>
<dbReference type="GO" id="GO:0016491">
    <property type="term" value="F:oxidoreductase activity"/>
    <property type="evidence" value="ECO:0007669"/>
    <property type="project" value="InterPro"/>
</dbReference>
<dbReference type="Gene3D" id="3.40.30.10">
    <property type="entry name" value="Glutaredoxin"/>
    <property type="match status" value="1"/>
</dbReference>
<name>A0A1I0SB82_9BACT</name>